<name>A0A498KW07_9EURY</name>
<gene>
    <name evidence="2" type="ORF">EAF64_13640</name>
</gene>
<feature type="compositionally biased region" description="Basic and acidic residues" evidence="1">
    <location>
        <begin position="80"/>
        <end position="98"/>
    </location>
</feature>
<evidence type="ECO:0000313" key="3">
    <source>
        <dbReference type="Proteomes" id="UP000289691"/>
    </source>
</evidence>
<dbReference type="EMBL" id="RDFA01000004">
    <property type="protein sequence ID" value="RXK48708.1"/>
    <property type="molecule type" value="Genomic_DNA"/>
</dbReference>
<dbReference type="RefSeq" id="WP_129069545.1">
    <property type="nucleotide sequence ID" value="NZ_RDFA01000004.1"/>
</dbReference>
<protein>
    <submittedName>
        <fullName evidence="2">Uncharacterized protein</fullName>
    </submittedName>
</protein>
<reference evidence="2 3" key="1">
    <citation type="submission" date="2019-01" db="EMBL/GenBank/DDBJ databases">
        <title>Halorientalis sp. F13-25 a new haloarchaeum isolated from hypersaline water.</title>
        <authorList>
            <person name="Ana D.-V."/>
            <person name="Cristina S.-P."/>
            <person name="Antonio V."/>
        </authorList>
    </citation>
    <scope>NUCLEOTIDE SEQUENCE [LARGE SCALE GENOMIC DNA]</scope>
    <source>
        <strain evidence="2 3">F13-25</strain>
    </source>
</reference>
<organism evidence="2 3">
    <name type="scientific">Halorientalis pallida</name>
    <dbReference type="NCBI Taxonomy" id="2479928"/>
    <lineage>
        <taxon>Archaea</taxon>
        <taxon>Methanobacteriati</taxon>
        <taxon>Methanobacteriota</taxon>
        <taxon>Stenosarchaea group</taxon>
        <taxon>Halobacteria</taxon>
        <taxon>Halobacteriales</taxon>
        <taxon>Haloarculaceae</taxon>
        <taxon>Halorientalis</taxon>
    </lineage>
</organism>
<evidence type="ECO:0000256" key="1">
    <source>
        <dbReference type="SAM" id="MobiDB-lite"/>
    </source>
</evidence>
<dbReference type="InterPro" id="IPR036525">
    <property type="entry name" value="Tubulin/FtsZ_GTPase_sf"/>
</dbReference>
<sequence length="156" mass="17379">MSNTNAVTMPENSAEDMLTETPTVLVCAGDGGMKKGEAVLSLAEREGIAERVQMIAINSGSGKFEGLDDDIETVSLRTPDRRFHDHDKSKSHYLKETDSITGAQGTQRNPRVGRYHFDNPERIGSHHDQIRRTIVEIVERFQNDPDIDRPSGVNVF</sequence>
<keyword evidence="3" id="KW-1185">Reference proteome</keyword>
<evidence type="ECO:0000313" key="2">
    <source>
        <dbReference type="EMBL" id="RXK48708.1"/>
    </source>
</evidence>
<accession>A0A498KW07</accession>
<dbReference type="Proteomes" id="UP000289691">
    <property type="component" value="Unassembled WGS sequence"/>
</dbReference>
<dbReference type="Gene3D" id="3.40.50.1440">
    <property type="entry name" value="Tubulin/FtsZ, GTPase domain"/>
    <property type="match status" value="1"/>
</dbReference>
<feature type="region of interest" description="Disordered" evidence="1">
    <location>
        <begin position="80"/>
        <end position="114"/>
    </location>
</feature>
<dbReference type="AlphaFoldDB" id="A0A498KW07"/>
<feature type="compositionally biased region" description="Polar residues" evidence="1">
    <location>
        <begin position="99"/>
        <end position="109"/>
    </location>
</feature>
<comment type="caution">
    <text evidence="2">The sequence shown here is derived from an EMBL/GenBank/DDBJ whole genome shotgun (WGS) entry which is preliminary data.</text>
</comment>
<proteinExistence type="predicted"/>